<dbReference type="AlphaFoldDB" id="A0A0F7SSU9"/>
<name>A0A0F7SSU9_PHARH</name>
<feature type="transmembrane region" description="Helical" evidence="1">
    <location>
        <begin position="39"/>
        <end position="59"/>
    </location>
</feature>
<sequence length="102" mass="11946">MRSTLALNAGTKRYPFPRRVWSPFGGWWGGNKNWKRNTAIVGAGYVGLMFFVVMPYSFAHEWRYVPPSRPIPSMLFAKQYKDDPYGEKMFEGQEAYVPRKHH</sequence>
<accession>A0A0F7SSU9</accession>
<dbReference type="PANTHER" id="PTHR34286:SF1">
    <property type="entry name" value="TRANSMEMBRANE PROTEIN"/>
    <property type="match status" value="1"/>
</dbReference>
<evidence type="ECO:0000256" key="1">
    <source>
        <dbReference type="SAM" id="Phobius"/>
    </source>
</evidence>
<organism evidence="2">
    <name type="scientific">Phaffia rhodozyma</name>
    <name type="common">Yeast</name>
    <name type="synonym">Xanthophyllomyces dendrorhous</name>
    <dbReference type="NCBI Taxonomy" id="264483"/>
    <lineage>
        <taxon>Eukaryota</taxon>
        <taxon>Fungi</taxon>
        <taxon>Dikarya</taxon>
        <taxon>Basidiomycota</taxon>
        <taxon>Agaricomycotina</taxon>
        <taxon>Tremellomycetes</taxon>
        <taxon>Cystofilobasidiales</taxon>
        <taxon>Mrakiaceae</taxon>
        <taxon>Phaffia</taxon>
    </lineage>
</organism>
<keyword evidence="1" id="KW-0812">Transmembrane</keyword>
<protein>
    <submittedName>
        <fullName evidence="2">Uncharacterized protein</fullName>
    </submittedName>
</protein>
<keyword evidence="1" id="KW-0472">Membrane</keyword>
<evidence type="ECO:0000313" key="2">
    <source>
        <dbReference type="EMBL" id="CED83714.1"/>
    </source>
</evidence>
<reference evidence="2" key="1">
    <citation type="submission" date="2014-08" db="EMBL/GenBank/DDBJ databases">
        <authorList>
            <person name="Sharma Rahul"/>
            <person name="Thines Marco"/>
        </authorList>
    </citation>
    <scope>NUCLEOTIDE SEQUENCE</scope>
</reference>
<dbReference type="EMBL" id="LN483157">
    <property type="protein sequence ID" value="CED83714.1"/>
    <property type="molecule type" value="Genomic_DNA"/>
</dbReference>
<dbReference type="PANTHER" id="PTHR34286">
    <property type="entry name" value="TRANSMEMBRANE PROTEIN"/>
    <property type="match status" value="1"/>
</dbReference>
<keyword evidence="1" id="KW-1133">Transmembrane helix</keyword>
<proteinExistence type="predicted"/>